<dbReference type="Gene3D" id="2.40.110.10">
    <property type="entry name" value="Butyryl-CoA Dehydrogenase, subunit A, domain 2"/>
    <property type="match status" value="1"/>
</dbReference>
<evidence type="ECO:0000256" key="2">
    <source>
        <dbReference type="ARBA" id="ARBA00005109"/>
    </source>
</evidence>
<comment type="pathway">
    <text evidence="2">Amino-acid degradation; L-valine degradation.</text>
</comment>
<keyword evidence="5" id="KW-0285">Flavoprotein</keyword>
<dbReference type="InterPro" id="IPR009100">
    <property type="entry name" value="AcylCoA_DH/oxidase_NM_dom_sf"/>
</dbReference>
<reference evidence="11 12" key="1">
    <citation type="submission" date="2018-10" db="EMBL/GenBank/DDBJ databases">
        <title>Draft genome of Cortibacter populi DSM10536.</title>
        <authorList>
            <person name="Bernier A.-M."/>
            <person name="Bernard K."/>
        </authorList>
    </citation>
    <scope>NUCLEOTIDE SEQUENCE [LARGE SCALE GENOMIC DNA]</scope>
    <source>
        <strain evidence="11 12">DSM 105136</strain>
    </source>
</reference>
<organism evidence="11 12">
    <name type="scientific">Corticibacter populi</name>
    <dbReference type="NCBI Taxonomy" id="1550736"/>
    <lineage>
        <taxon>Bacteria</taxon>
        <taxon>Pseudomonadati</taxon>
        <taxon>Pseudomonadota</taxon>
        <taxon>Betaproteobacteria</taxon>
        <taxon>Burkholderiales</taxon>
        <taxon>Comamonadaceae</taxon>
        <taxon>Corticibacter</taxon>
    </lineage>
</organism>
<evidence type="ECO:0000256" key="6">
    <source>
        <dbReference type="ARBA" id="ARBA00022827"/>
    </source>
</evidence>
<dbReference type="PANTHER" id="PTHR43884:SF12">
    <property type="entry name" value="ISOVALERYL-COA DEHYDROGENASE, MITOCHONDRIAL-RELATED"/>
    <property type="match status" value="1"/>
</dbReference>
<dbReference type="Proteomes" id="UP000278006">
    <property type="component" value="Unassembled WGS sequence"/>
</dbReference>
<keyword evidence="7" id="KW-0560">Oxidoreductase</keyword>
<evidence type="ECO:0000256" key="7">
    <source>
        <dbReference type="ARBA" id="ARBA00023002"/>
    </source>
</evidence>
<dbReference type="FunFam" id="1.20.140.10:FF:000001">
    <property type="entry name" value="Acyl-CoA dehydrogenase"/>
    <property type="match status" value="1"/>
</dbReference>
<evidence type="ECO:0000259" key="10">
    <source>
        <dbReference type="Pfam" id="PF02771"/>
    </source>
</evidence>
<dbReference type="FunFam" id="2.40.110.10:FF:000001">
    <property type="entry name" value="Acyl-CoA dehydrogenase, mitochondrial"/>
    <property type="match status" value="1"/>
</dbReference>
<dbReference type="InterPro" id="IPR046373">
    <property type="entry name" value="Acyl-CoA_Oxase/DH_mid-dom_sf"/>
</dbReference>
<evidence type="ECO:0000256" key="4">
    <source>
        <dbReference type="ARBA" id="ARBA00022456"/>
    </source>
</evidence>
<gene>
    <name evidence="11" type="ORF">D8I35_16015</name>
</gene>
<keyword evidence="12" id="KW-1185">Reference proteome</keyword>
<evidence type="ECO:0000256" key="1">
    <source>
        <dbReference type="ARBA" id="ARBA00001974"/>
    </source>
</evidence>
<dbReference type="InterPro" id="IPR009075">
    <property type="entry name" value="AcylCo_DH/oxidase_C"/>
</dbReference>
<dbReference type="PROSITE" id="PS00073">
    <property type="entry name" value="ACYL_COA_DH_2"/>
    <property type="match status" value="1"/>
</dbReference>
<keyword evidence="6" id="KW-0274">FAD</keyword>
<dbReference type="PIRSF" id="PIRSF016578">
    <property type="entry name" value="HsaA"/>
    <property type="match status" value="1"/>
</dbReference>
<evidence type="ECO:0000256" key="3">
    <source>
        <dbReference type="ARBA" id="ARBA00009347"/>
    </source>
</evidence>
<dbReference type="SUPFAM" id="SSF56645">
    <property type="entry name" value="Acyl-CoA dehydrogenase NM domain-like"/>
    <property type="match status" value="1"/>
</dbReference>
<dbReference type="InterPro" id="IPR036250">
    <property type="entry name" value="AcylCo_DH-like_C"/>
</dbReference>
<comment type="cofactor">
    <cofactor evidence="1">
        <name>FAD</name>
        <dbReference type="ChEBI" id="CHEBI:57692"/>
    </cofactor>
</comment>
<dbReference type="Gene3D" id="1.10.540.10">
    <property type="entry name" value="Acyl-CoA dehydrogenase/oxidase, N-terminal domain"/>
    <property type="match status" value="1"/>
</dbReference>
<protein>
    <submittedName>
        <fullName evidence="11">Acyl-CoA dehydrogenase</fullName>
    </submittedName>
</protein>
<dbReference type="InterPro" id="IPR013786">
    <property type="entry name" value="AcylCoA_DH/ox_N"/>
</dbReference>
<accession>A0A3M6QMH1</accession>
<name>A0A3M6QMH1_9BURK</name>
<dbReference type="Pfam" id="PF02770">
    <property type="entry name" value="Acyl-CoA_dh_M"/>
    <property type="match status" value="1"/>
</dbReference>
<dbReference type="GO" id="GO:0009083">
    <property type="term" value="P:branched-chain amino acid catabolic process"/>
    <property type="evidence" value="ECO:0007669"/>
    <property type="project" value="UniProtKB-KW"/>
</dbReference>
<dbReference type="InterPro" id="IPR037069">
    <property type="entry name" value="AcylCoA_DH/ox_N_sf"/>
</dbReference>
<dbReference type="PANTHER" id="PTHR43884">
    <property type="entry name" value="ACYL-COA DEHYDROGENASE"/>
    <property type="match status" value="1"/>
</dbReference>
<dbReference type="FunFam" id="1.10.540.10:FF:000001">
    <property type="entry name" value="Very long-chain-specific acyl-CoA dehydrogenase, mitochondrial"/>
    <property type="match status" value="1"/>
</dbReference>
<feature type="domain" description="Acyl-CoA dehydrogenase/oxidase N-terminal" evidence="10">
    <location>
        <begin position="10"/>
        <end position="117"/>
    </location>
</feature>
<feature type="domain" description="Acyl-CoA oxidase/dehydrogenase middle" evidence="9">
    <location>
        <begin position="121"/>
        <end position="215"/>
    </location>
</feature>
<dbReference type="PROSITE" id="PS00072">
    <property type="entry name" value="ACYL_COA_DH_1"/>
    <property type="match status" value="1"/>
</dbReference>
<keyword evidence="4" id="KW-0101">Branched-chain amino acid catabolism</keyword>
<dbReference type="Pfam" id="PF00441">
    <property type="entry name" value="Acyl-CoA_dh_1"/>
    <property type="match status" value="1"/>
</dbReference>
<dbReference type="GO" id="GO:0003995">
    <property type="term" value="F:acyl-CoA dehydrogenase activity"/>
    <property type="evidence" value="ECO:0007669"/>
    <property type="project" value="InterPro"/>
</dbReference>
<evidence type="ECO:0000313" key="12">
    <source>
        <dbReference type="Proteomes" id="UP000278006"/>
    </source>
</evidence>
<feature type="domain" description="Acyl-CoA dehydrogenase/oxidase C-terminal" evidence="8">
    <location>
        <begin position="228"/>
        <end position="387"/>
    </location>
</feature>
<dbReference type="AlphaFoldDB" id="A0A3M6QMH1"/>
<evidence type="ECO:0000259" key="8">
    <source>
        <dbReference type="Pfam" id="PF00441"/>
    </source>
</evidence>
<comment type="caution">
    <text evidence="11">The sequence shown here is derived from an EMBL/GenBank/DDBJ whole genome shotgun (WGS) entry which is preliminary data.</text>
</comment>
<dbReference type="GO" id="GO:0050660">
    <property type="term" value="F:flavin adenine dinucleotide binding"/>
    <property type="evidence" value="ECO:0007669"/>
    <property type="project" value="InterPro"/>
</dbReference>
<dbReference type="OrthoDB" id="9770681at2"/>
<dbReference type="SUPFAM" id="SSF47203">
    <property type="entry name" value="Acyl-CoA dehydrogenase C-terminal domain-like"/>
    <property type="match status" value="1"/>
</dbReference>
<dbReference type="RefSeq" id="WP_122231132.1">
    <property type="nucleotide sequence ID" value="NZ_RDQO01000005.1"/>
</dbReference>
<proteinExistence type="inferred from homology"/>
<dbReference type="InterPro" id="IPR006089">
    <property type="entry name" value="Acyl-CoA_DH_CS"/>
</dbReference>
<dbReference type="Gene3D" id="1.20.140.10">
    <property type="entry name" value="Butyryl-CoA Dehydrogenase, subunit A, domain 3"/>
    <property type="match status" value="1"/>
</dbReference>
<comment type="similarity">
    <text evidence="3">Belongs to the acyl-CoA dehydrogenase family.</text>
</comment>
<evidence type="ECO:0000256" key="5">
    <source>
        <dbReference type="ARBA" id="ARBA00022630"/>
    </source>
</evidence>
<dbReference type="EMBL" id="RDQO01000005">
    <property type="protein sequence ID" value="RMX04288.1"/>
    <property type="molecule type" value="Genomic_DNA"/>
</dbReference>
<dbReference type="Pfam" id="PF02771">
    <property type="entry name" value="Acyl-CoA_dh_N"/>
    <property type="match status" value="1"/>
</dbReference>
<evidence type="ECO:0000259" key="9">
    <source>
        <dbReference type="Pfam" id="PF02770"/>
    </source>
</evidence>
<sequence>MALDDETFGLLRDSVRRFVRERLMPAERVVEELDEVPADIVEDMKQLGLFGLSIPEEWGGIGLNMQQEVQVAYELGYTALAFRSVFGTNVGIGSQGILIDGTEAQKRDYLPRVASGELIMSFALTEPDAGSDAAALKLRAVRDGDDYLLSGTKRFITNAPRAGAFTLMARTDGAGAGGISAFIVPAGLPGLTIGLPDKKMGQRGTKTADVILDNVRVPAANIIGGVPGKGFKTAMKVLDRGRLHISAVACGQARRILDESIAYARERRQFGQRIGDFQLIQAMLADSQAELLAGWALVQETARRYDAAAAGLVGAGRSDPEVALHASATKLFVTEALGRIADRGVQIHGGSGYINEFAVERFYRDVRLLRLYEGTSQIQQIIIGRALVGPSPG</sequence>
<dbReference type="InterPro" id="IPR006091">
    <property type="entry name" value="Acyl-CoA_Oxase/DH_mid-dom"/>
</dbReference>
<evidence type="ECO:0000313" key="11">
    <source>
        <dbReference type="EMBL" id="RMX04288.1"/>
    </source>
</evidence>